<dbReference type="RefSeq" id="WP_067217318.1">
    <property type="nucleotide sequence ID" value="NZ_JAJGNR010000001.1"/>
</dbReference>
<evidence type="ECO:0000256" key="1">
    <source>
        <dbReference type="SAM" id="Coils"/>
    </source>
</evidence>
<sequence>MSRYTNVILAIGVLAAAAAVYDMKHDAERSAEHVAALQRQIEDERAQLQMLRAEWSLLNDPSRLQRLVDRYNDHLQLQPLSVEQITRIEDVPIKPVQLEPIDSNVTLGGFAGTSPTVR</sequence>
<protein>
    <recommendedName>
        <fullName evidence="4">Cell division protein FtsL</fullName>
    </recommendedName>
</protein>
<evidence type="ECO:0000313" key="2">
    <source>
        <dbReference type="EMBL" id="SOB89314.1"/>
    </source>
</evidence>
<evidence type="ECO:0008006" key="4">
    <source>
        <dbReference type="Google" id="ProtNLM"/>
    </source>
</evidence>
<gene>
    <name evidence="2" type="ORF">SAMN05421512_101224</name>
</gene>
<keyword evidence="3" id="KW-1185">Reference proteome</keyword>
<reference evidence="2 3" key="1">
    <citation type="submission" date="2017-08" db="EMBL/GenBank/DDBJ databases">
        <authorList>
            <person name="de Groot N.N."/>
        </authorList>
    </citation>
    <scope>NUCLEOTIDE SEQUENCE [LARGE SCALE GENOMIC DNA]</scope>
    <source>
        <strain evidence="2 3">USBA 352</strain>
    </source>
</reference>
<dbReference type="Proteomes" id="UP000219331">
    <property type="component" value="Unassembled WGS sequence"/>
</dbReference>
<dbReference type="EMBL" id="OBML01000001">
    <property type="protein sequence ID" value="SOB89314.1"/>
    <property type="molecule type" value="Genomic_DNA"/>
</dbReference>
<proteinExistence type="predicted"/>
<organism evidence="2 3">
    <name type="scientific">Stappia indica</name>
    <dbReference type="NCBI Taxonomy" id="538381"/>
    <lineage>
        <taxon>Bacteria</taxon>
        <taxon>Pseudomonadati</taxon>
        <taxon>Pseudomonadota</taxon>
        <taxon>Alphaproteobacteria</taxon>
        <taxon>Hyphomicrobiales</taxon>
        <taxon>Stappiaceae</taxon>
        <taxon>Stappia</taxon>
    </lineage>
</organism>
<dbReference type="STRING" id="538381.GCA_001696535_01303"/>
<dbReference type="AlphaFoldDB" id="A0A285R612"/>
<evidence type="ECO:0000313" key="3">
    <source>
        <dbReference type="Proteomes" id="UP000219331"/>
    </source>
</evidence>
<name>A0A285R612_9HYPH</name>
<feature type="coiled-coil region" evidence="1">
    <location>
        <begin position="27"/>
        <end position="54"/>
    </location>
</feature>
<accession>A0A285R612</accession>
<dbReference type="OrthoDB" id="7165680at2"/>
<keyword evidence="1" id="KW-0175">Coiled coil</keyword>